<evidence type="ECO:0000256" key="3">
    <source>
        <dbReference type="ARBA" id="ARBA00022692"/>
    </source>
</evidence>
<evidence type="ECO:0000256" key="1">
    <source>
        <dbReference type="ARBA" id="ARBA00004651"/>
    </source>
</evidence>
<dbReference type="PROSITE" id="PS50850">
    <property type="entry name" value="MFS"/>
    <property type="match status" value="1"/>
</dbReference>
<dbReference type="SUPFAM" id="SSF103473">
    <property type="entry name" value="MFS general substrate transporter"/>
    <property type="match status" value="1"/>
</dbReference>
<gene>
    <name evidence="8" type="primary">ydhC_3</name>
    <name evidence="9" type="ORF">HT99x_001975</name>
    <name evidence="8" type="ORF">HT99x_02313</name>
</gene>
<dbReference type="GO" id="GO:0022857">
    <property type="term" value="F:transmembrane transporter activity"/>
    <property type="evidence" value="ECO:0007669"/>
    <property type="project" value="InterPro"/>
</dbReference>
<feature type="transmembrane region" description="Helical" evidence="6">
    <location>
        <begin position="136"/>
        <end position="154"/>
    </location>
</feature>
<dbReference type="RefSeq" id="WP_075066934.1">
    <property type="nucleotide sequence ID" value="NZ_LKAJ02000001.1"/>
</dbReference>
<feature type="transmembrane region" description="Helical" evidence="6">
    <location>
        <begin position="343"/>
        <end position="363"/>
    </location>
</feature>
<dbReference type="STRING" id="295108.HT99x_02313"/>
<feature type="transmembrane region" description="Helical" evidence="6">
    <location>
        <begin position="74"/>
        <end position="94"/>
    </location>
</feature>
<dbReference type="Pfam" id="PF07690">
    <property type="entry name" value="MFS_1"/>
    <property type="match status" value="1"/>
</dbReference>
<reference evidence="9" key="2">
    <citation type="journal article" date="2016" name="Genome Announc.">
        <title>Draft Genome Sequences of Two Novel Amoeba-Resistant Intranuclear Bacteria, 'Candidatus Berkiella cookevillensis' and 'Candidatus Berkiella aquae'.</title>
        <authorList>
            <person name="Mehari Y.T."/>
            <person name="Arivett B.A."/>
            <person name="Farone A.L."/>
            <person name="Gunderson J.H."/>
            <person name="Farone M.B."/>
        </authorList>
    </citation>
    <scope>NUCLEOTIDE SEQUENCE</scope>
    <source>
        <strain evidence="9">HT99</strain>
    </source>
</reference>
<evidence type="ECO:0000256" key="2">
    <source>
        <dbReference type="ARBA" id="ARBA00022475"/>
    </source>
</evidence>
<feature type="domain" description="Major facilitator superfamily (MFS) profile" evidence="7">
    <location>
        <begin position="6"/>
        <end position="392"/>
    </location>
</feature>
<dbReference type="EMBL" id="LKAJ02000001">
    <property type="protein sequence ID" value="MCS5710189.1"/>
    <property type="molecule type" value="Genomic_DNA"/>
</dbReference>
<dbReference type="InterPro" id="IPR036259">
    <property type="entry name" value="MFS_trans_sf"/>
</dbReference>
<evidence type="ECO:0000313" key="9">
    <source>
        <dbReference type="EMBL" id="MCS5710189.1"/>
    </source>
</evidence>
<dbReference type="AlphaFoldDB" id="A0A0Q9YIR6"/>
<feature type="transmembrane region" description="Helical" evidence="6">
    <location>
        <begin position="214"/>
        <end position="238"/>
    </location>
</feature>
<feature type="transmembrane region" description="Helical" evidence="6">
    <location>
        <begin position="306"/>
        <end position="331"/>
    </location>
</feature>
<sequence>MPTIKQFPWLTMTLLISFASVNAVLYTPALPDIATFLKITETTAQGTITWFLIGYALGQLLYGPIAARFGGKKALFIGIALQIMASIGCAFAAMQSSFAWLVICRFLVALGSGVGLKMTFTLVNEWYEPKIASQKIAYLMLAFAITPGLAVGLGGLLTTYIGWTSCFVAGALYGGLLLILVARLKMAPPALNPQALQLSHLRHAYQQQLANTQLMVGGLLMGCATCFVYVFAALAPFIGIELMHMNSATYGMANIIPSIGLISGSLCAGALAKRHPLKQLIIAGVMICGLGVIIMLIALMSNQSPILSLFIPMMVIYFGLSLIMANASTLAMSHVTDKAHGSAVMNFINMGLATLVVLGLGLYTIHAMLLPIVYVLVCLFMGMMTLKLANNN</sequence>
<evidence type="ECO:0000259" key="7">
    <source>
        <dbReference type="PROSITE" id="PS50850"/>
    </source>
</evidence>
<reference evidence="8" key="1">
    <citation type="submission" date="2015-09" db="EMBL/GenBank/DDBJ databases">
        <title>Draft Genome Sequences of Two Novel Amoeba-resistant Intranuclear Bacteria, Candidatus Berkiella cookevillensis and Candidatus Berkiella aquae.</title>
        <authorList>
            <person name="Mehari Y.T."/>
            <person name="Arivett B.A."/>
            <person name="Farone A.L."/>
            <person name="Gunderson J.H."/>
            <person name="Farone M.B."/>
        </authorList>
    </citation>
    <scope>NUCLEOTIDE SEQUENCE [LARGE SCALE GENOMIC DNA]</scope>
    <source>
        <strain evidence="8">HT99</strain>
    </source>
</reference>
<protein>
    <submittedName>
        <fullName evidence="8">Inner membrane transport protein YdhC</fullName>
    </submittedName>
    <submittedName>
        <fullName evidence="9">MFS transporter</fullName>
    </submittedName>
</protein>
<accession>A0A0Q9YIR6</accession>
<reference evidence="9" key="3">
    <citation type="submission" date="2021-06" db="EMBL/GenBank/DDBJ databases">
        <title>Genomic Description and Analysis of Intracellular Bacteria, Candidatus Berkiella cookevillensis and Candidatus Berkiella aquae.</title>
        <authorList>
            <person name="Kidane D.T."/>
            <person name="Mehari Y.T."/>
            <person name="Rice F.C."/>
            <person name="Arivett B.A."/>
            <person name="Farone A.L."/>
            <person name="Berk S.G."/>
            <person name="Farone M.B."/>
        </authorList>
    </citation>
    <scope>NUCLEOTIDE SEQUENCE</scope>
    <source>
        <strain evidence="9">HT99</strain>
    </source>
</reference>
<keyword evidence="5 6" id="KW-0472">Membrane</keyword>
<feature type="transmembrane region" description="Helical" evidence="6">
    <location>
        <begin position="369"/>
        <end position="389"/>
    </location>
</feature>
<proteinExistence type="predicted"/>
<dbReference type="PANTHER" id="PTHR43124:SF3">
    <property type="entry name" value="CHLORAMPHENICOL EFFLUX PUMP RV0191"/>
    <property type="match status" value="1"/>
</dbReference>
<dbReference type="Proteomes" id="UP000051497">
    <property type="component" value="Unassembled WGS sequence"/>
</dbReference>
<keyword evidence="10" id="KW-1185">Reference proteome</keyword>
<keyword evidence="2" id="KW-1003">Cell membrane</keyword>
<feature type="transmembrane region" description="Helical" evidence="6">
    <location>
        <begin position="160"/>
        <end position="182"/>
    </location>
</feature>
<feature type="transmembrane region" description="Helical" evidence="6">
    <location>
        <begin position="47"/>
        <end position="67"/>
    </location>
</feature>
<evidence type="ECO:0000256" key="4">
    <source>
        <dbReference type="ARBA" id="ARBA00022989"/>
    </source>
</evidence>
<dbReference type="InterPro" id="IPR020846">
    <property type="entry name" value="MFS_dom"/>
</dbReference>
<keyword evidence="3 6" id="KW-0812">Transmembrane</keyword>
<dbReference type="OrthoDB" id="5653806at2"/>
<dbReference type="EMBL" id="LKAJ01000010">
    <property type="protein sequence ID" value="KRG20581.1"/>
    <property type="molecule type" value="Genomic_DNA"/>
</dbReference>
<comment type="subcellular location">
    <subcellularLocation>
        <location evidence="1">Cell membrane</location>
        <topology evidence="1">Multi-pass membrane protein</topology>
    </subcellularLocation>
</comment>
<dbReference type="InterPro" id="IPR050189">
    <property type="entry name" value="MFS_Efflux_Transporters"/>
</dbReference>
<dbReference type="GO" id="GO:0005886">
    <property type="term" value="C:plasma membrane"/>
    <property type="evidence" value="ECO:0007669"/>
    <property type="project" value="UniProtKB-SubCell"/>
</dbReference>
<dbReference type="PANTHER" id="PTHR43124">
    <property type="entry name" value="PURINE EFFLUX PUMP PBUE"/>
    <property type="match status" value="1"/>
</dbReference>
<feature type="transmembrane region" description="Helical" evidence="6">
    <location>
        <begin position="250"/>
        <end position="272"/>
    </location>
</feature>
<evidence type="ECO:0000313" key="10">
    <source>
        <dbReference type="Proteomes" id="UP000051497"/>
    </source>
</evidence>
<dbReference type="Gene3D" id="1.20.1720.10">
    <property type="entry name" value="Multidrug resistance protein D"/>
    <property type="match status" value="1"/>
</dbReference>
<evidence type="ECO:0000313" key="8">
    <source>
        <dbReference type="EMBL" id="KRG20581.1"/>
    </source>
</evidence>
<evidence type="ECO:0000256" key="5">
    <source>
        <dbReference type="ARBA" id="ARBA00023136"/>
    </source>
</evidence>
<feature type="transmembrane region" description="Helical" evidence="6">
    <location>
        <begin position="279"/>
        <end position="300"/>
    </location>
</feature>
<feature type="transmembrane region" description="Helical" evidence="6">
    <location>
        <begin position="100"/>
        <end position="124"/>
    </location>
</feature>
<organism evidence="8">
    <name type="scientific">Candidatus Berkiella aquae</name>
    <dbReference type="NCBI Taxonomy" id="295108"/>
    <lineage>
        <taxon>Bacteria</taxon>
        <taxon>Pseudomonadati</taxon>
        <taxon>Pseudomonadota</taxon>
        <taxon>Gammaproteobacteria</taxon>
        <taxon>Candidatus Berkiellales</taxon>
        <taxon>Candidatus Berkiellaceae</taxon>
        <taxon>Candidatus Berkiella</taxon>
    </lineage>
</organism>
<dbReference type="InterPro" id="IPR011701">
    <property type="entry name" value="MFS"/>
</dbReference>
<keyword evidence="4 6" id="KW-1133">Transmembrane helix</keyword>
<comment type="caution">
    <text evidence="8">The sequence shown here is derived from an EMBL/GenBank/DDBJ whole genome shotgun (WGS) entry which is preliminary data.</text>
</comment>
<name>A0A0Q9YIR6_9GAMM</name>
<dbReference type="PATRIC" id="fig|1590043.3.peg.2361"/>
<evidence type="ECO:0000256" key="6">
    <source>
        <dbReference type="SAM" id="Phobius"/>
    </source>
</evidence>